<feature type="domain" description="Terminase large subunit-like ATPase" evidence="1">
    <location>
        <begin position="46"/>
        <end position="217"/>
    </location>
</feature>
<evidence type="ECO:0000313" key="3">
    <source>
        <dbReference type="EMBL" id="CAB4166450.1"/>
    </source>
</evidence>
<sequence length="525" mass="59333">MAPTANYFDQSKVDHVIGFIESLTLTKATKSDEPEPFLLLPHWREAITQLYGWRRPDGRRQYRKAFLTCGRKQAKTQFAAGVCTYEFFMGDTARHEIYFAATDVGQAGICFDAVSDMIAAEPDLADLCKIKPSLKRIENIQNGNIMRVLSAEGAGKHGYNPSIVVLDEIHAWGPSHMELYRALTTGGKSRRDPLRLMPTTAGHDLQSLWGQEYQYAKDVLAGRVVDPSYLAMIHEVPMEADWTDRSLWPLALPLLLTGHHQIEDYKEDFIKAQQSPAEQSTFRRLYLNQPTGSETVWLDLMAWDAAVGVVDEAILRKCPCFGGLDLGATRDLTAFTLAWKLPDGSVFIRSWGYLPEDDVRGREKRDAVPYGQWALDGHIMLTPGDVTDWRFVVEHIQKLNEQYQIQGVCYDPWGARDTAVALSEGRIEVIKFGQDYRDQSPAVKRVEELLHMGRLIHENDPSLRWCVDNTMVKTDDNGHRKIAKVQRLTNRKRIDKAASMVMAIGGLIQAEEYSDPYSDGRAALN</sequence>
<evidence type="ECO:0000259" key="1">
    <source>
        <dbReference type="Pfam" id="PF03354"/>
    </source>
</evidence>
<dbReference type="InterPro" id="IPR027417">
    <property type="entry name" value="P-loop_NTPase"/>
</dbReference>
<accession>A0A6J5P3H7</accession>
<dbReference type="Pfam" id="PF03354">
    <property type="entry name" value="TerL_ATPase"/>
    <property type="match status" value="1"/>
</dbReference>
<dbReference type="Gene3D" id="3.40.50.300">
    <property type="entry name" value="P-loop containing nucleotide triphosphate hydrolases"/>
    <property type="match status" value="1"/>
</dbReference>
<dbReference type="InterPro" id="IPR005021">
    <property type="entry name" value="Terminase_largesu-like"/>
</dbReference>
<protein>
    <submittedName>
        <fullName evidence="3">COG4626 Phage terminase-like protein, large subunit</fullName>
    </submittedName>
</protein>
<dbReference type="Pfam" id="PF20441">
    <property type="entry name" value="TerL_nuclease"/>
    <property type="match status" value="1"/>
</dbReference>
<proteinExistence type="predicted"/>
<dbReference type="InterPro" id="IPR046462">
    <property type="entry name" value="TerL_nuclease"/>
</dbReference>
<gene>
    <name evidence="3" type="ORF">UFOVP836_34</name>
</gene>
<dbReference type="InterPro" id="IPR046461">
    <property type="entry name" value="TerL_ATPase"/>
</dbReference>
<dbReference type="PANTHER" id="PTHR41287:SF1">
    <property type="entry name" value="PROTEIN YMFN"/>
    <property type="match status" value="1"/>
</dbReference>
<reference evidence="3" key="1">
    <citation type="submission" date="2020-04" db="EMBL/GenBank/DDBJ databases">
        <authorList>
            <person name="Chiriac C."/>
            <person name="Salcher M."/>
            <person name="Ghai R."/>
            <person name="Kavagutti S V."/>
        </authorList>
    </citation>
    <scope>NUCLEOTIDE SEQUENCE</scope>
</reference>
<dbReference type="EMBL" id="LR796794">
    <property type="protein sequence ID" value="CAB4166450.1"/>
    <property type="molecule type" value="Genomic_DNA"/>
</dbReference>
<feature type="domain" description="Terminase large subunit-like endonuclease" evidence="2">
    <location>
        <begin position="225"/>
        <end position="508"/>
    </location>
</feature>
<organism evidence="3">
    <name type="scientific">uncultured Caudovirales phage</name>
    <dbReference type="NCBI Taxonomy" id="2100421"/>
    <lineage>
        <taxon>Viruses</taxon>
        <taxon>Duplodnaviria</taxon>
        <taxon>Heunggongvirae</taxon>
        <taxon>Uroviricota</taxon>
        <taxon>Caudoviricetes</taxon>
        <taxon>Peduoviridae</taxon>
        <taxon>Maltschvirus</taxon>
        <taxon>Maltschvirus maltsch</taxon>
    </lineage>
</organism>
<name>A0A6J5P3H7_9CAUD</name>
<dbReference type="PANTHER" id="PTHR41287">
    <property type="match status" value="1"/>
</dbReference>
<dbReference type="GO" id="GO:0004519">
    <property type="term" value="F:endonuclease activity"/>
    <property type="evidence" value="ECO:0007669"/>
    <property type="project" value="InterPro"/>
</dbReference>
<evidence type="ECO:0000259" key="2">
    <source>
        <dbReference type="Pfam" id="PF20441"/>
    </source>
</evidence>